<organism evidence="3 4">
    <name type="scientific">Saccharopolyspora cebuensis</name>
    <dbReference type="NCBI Taxonomy" id="418759"/>
    <lineage>
        <taxon>Bacteria</taxon>
        <taxon>Bacillati</taxon>
        <taxon>Actinomycetota</taxon>
        <taxon>Actinomycetes</taxon>
        <taxon>Pseudonocardiales</taxon>
        <taxon>Pseudonocardiaceae</taxon>
        <taxon>Saccharopolyspora</taxon>
    </lineage>
</organism>
<feature type="transmembrane region" description="Helical" evidence="2">
    <location>
        <begin position="24"/>
        <end position="49"/>
    </location>
</feature>
<keyword evidence="2" id="KW-0812">Transmembrane</keyword>
<feature type="transmembrane region" description="Helical" evidence="2">
    <location>
        <begin position="323"/>
        <end position="343"/>
    </location>
</feature>
<feature type="transmembrane region" description="Helical" evidence="2">
    <location>
        <begin position="250"/>
        <end position="270"/>
    </location>
</feature>
<keyword evidence="2" id="KW-1133">Transmembrane helix</keyword>
<accession>A0ABV4CE26</accession>
<dbReference type="Pfam" id="PF19877">
    <property type="entry name" value="DUF6350"/>
    <property type="match status" value="1"/>
</dbReference>
<evidence type="ECO:0000256" key="2">
    <source>
        <dbReference type="SAM" id="Phobius"/>
    </source>
</evidence>
<feature type="transmembrane region" description="Helical" evidence="2">
    <location>
        <begin position="192"/>
        <end position="216"/>
    </location>
</feature>
<feature type="transmembrane region" description="Helical" evidence="2">
    <location>
        <begin position="119"/>
        <end position="140"/>
    </location>
</feature>
<proteinExistence type="predicted"/>
<keyword evidence="2" id="KW-0472">Membrane</keyword>
<feature type="region of interest" description="Disordered" evidence="1">
    <location>
        <begin position="387"/>
        <end position="414"/>
    </location>
</feature>
<feature type="transmembrane region" description="Helical" evidence="2">
    <location>
        <begin position="290"/>
        <end position="311"/>
    </location>
</feature>
<dbReference type="InterPro" id="IPR045931">
    <property type="entry name" value="DUF6350"/>
</dbReference>
<feature type="transmembrane region" description="Helical" evidence="2">
    <location>
        <begin position="152"/>
        <end position="180"/>
    </location>
</feature>
<dbReference type="EMBL" id="JBGEHV010000010">
    <property type="protein sequence ID" value="MEY8039346.1"/>
    <property type="molecule type" value="Genomic_DNA"/>
</dbReference>
<feature type="transmembrane region" description="Helical" evidence="2">
    <location>
        <begin position="86"/>
        <end position="107"/>
    </location>
</feature>
<dbReference type="Proteomes" id="UP001564626">
    <property type="component" value="Unassembled WGS sequence"/>
</dbReference>
<dbReference type="RefSeq" id="WP_345357966.1">
    <property type="nucleotide sequence ID" value="NZ_BAABII010000003.1"/>
</dbReference>
<gene>
    <name evidence="3" type="ORF">AB8O55_08050</name>
</gene>
<feature type="transmembrane region" description="Helical" evidence="2">
    <location>
        <begin position="61"/>
        <end position="80"/>
    </location>
</feature>
<comment type="caution">
    <text evidence="3">The sequence shown here is derived from an EMBL/GenBank/DDBJ whole genome shotgun (WGS) entry which is preliminary data.</text>
</comment>
<sequence>MSLLAQIPHAIAEIPGRRALGRWLLLPAAALGVLLTGYLGVVGLLAFAVATAPGADVDLPALLLVALPGWLAAHQVSLTIDGAPLGVLPLLPTCGLALLVAVAAGALARRLRLRRPDQAWPVIAVFGAVHALAGVALALLVRGPVQALPVDALLSCGLLGTVAATAGLANRCGLIYLVWGRVEAHVWSGLRIGVLALAGALAVGGSVLLLAVLVAAGEMAAVLRGLGGPGAAIGATLLSVLYVPNAVIGSWAFAAGPGLSLGALHVRPVLSTPGPVPDLPLLAVLPAQESSPWWLVVLAAPVALGALVGLAALRVHDDLAPRLLAAGLAAVVVSVGALVAAAVAGGRLGGGDFGPVSLHPGSVGVMTLFWLAVPALLVAWFGEPAATAEEPDVPEQRPAEPDDPDAEPPDARPD</sequence>
<feature type="transmembrane region" description="Helical" evidence="2">
    <location>
        <begin position="363"/>
        <end position="381"/>
    </location>
</feature>
<feature type="transmembrane region" description="Helical" evidence="2">
    <location>
        <begin position="222"/>
        <end position="243"/>
    </location>
</feature>
<evidence type="ECO:0000313" key="4">
    <source>
        <dbReference type="Proteomes" id="UP001564626"/>
    </source>
</evidence>
<name>A0ABV4CE26_9PSEU</name>
<evidence type="ECO:0000313" key="3">
    <source>
        <dbReference type="EMBL" id="MEY8039346.1"/>
    </source>
</evidence>
<evidence type="ECO:0000256" key="1">
    <source>
        <dbReference type="SAM" id="MobiDB-lite"/>
    </source>
</evidence>
<protein>
    <submittedName>
        <fullName evidence="3">DUF6350 family protein</fullName>
    </submittedName>
</protein>
<reference evidence="3 4" key="1">
    <citation type="submission" date="2024-08" db="EMBL/GenBank/DDBJ databases">
        <title>Genome mining of Saccharopolyspora cebuensis PGLac3 from Nigerian medicinal plant.</title>
        <authorList>
            <person name="Ezeobiora C.E."/>
            <person name="Igbokwe N.H."/>
            <person name="Amin D.H."/>
            <person name="Mendie U.E."/>
        </authorList>
    </citation>
    <scope>NUCLEOTIDE SEQUENCE [LARGE SCALE GENOMIC DNA]</scope>
    <source>
        <strain evidence="3 4">PGLac3</strain>
    </source>
</reference>
<keyword evidence="4" id="KW-1185">Reference proteome</keyword>